<keyword evidence="10" id="KW-0732">Signal</keyword>
<feature type="domain" description="TonB C-terminal" evidence="11">
    <location>
        <begin position="230"/>
        <end position="323"/>
    </location>
</feature>
<dbReference type="OrthoDB" id="649093at2"/>
<comment type="similarity">
    <text evidence="2">Belongs to the TonB family.</text>
</comment>
<evidence type="ECO:0000256" key="6">
    <source>
        <dbReference type="ARBA" id="ARBA00022692"/>
    </source>
</evidence>
<evidence type="ECO:0000256" key="3">
    <source>
        <dbReference type="ARBA" id="ARBA00022448"/>
    </source>
</evidence>
<feature type="signal peptide" evidence="10">
    <location>
        <begin position="1"/>
        <end position="20"/>
    </location>
</feature>
<proteinExistence type="inferred from homology"/>
<keyword evidence="6" id="KW-0812">Transmembrane</keyword>
<evidence type="ECO:0000256" key="2">
    <source>
        <dbReference type="ARBA" id="ARBA00006555"/>
    </source>
</evidence>
<evidence type="ECO:0000256" key="10">
    <source>
        <dbReference type="SAM" id="SignalP"/>
    </source>
</evidence>
<dbReference type="PANTHER" id="PTHR33446">
    <property type="entry name" value="PROTEIN TONB-RELATED"/>
    <property type="match status" value="1"/>
</dbReference>
<organism evidence="12 13">
    <name type="scientific">Mucilaginibacter frigoritolerans</name>
    <dbReference type="NCBI Taxonomy" id="652788"/>
    <lineage>
        <taxon>Bacteria</taxon>
        <taxon>Pseudomonadati</taxon>
        <taxon>Bacteroidota</taxon>
        <taxon>Sphingobacteriia</taxon>
        <taxon>Sphingobacteriales</taxon>
        <taxon>Sphingobacteriaceae</taxon>
        <taxon>Mucilaginibacter</taxon>
    </lineage>
</organism>
<keyword evidence="13" id="KW-1185">Reference proteome</keyword>
<evidence type="ECO:0000256" key="1">
    <source>
        <dbReference type="ARBA" id="ARBA00004383"/>
    </source>
</evidence>
<evidence type="ECO:0000256" key="4">
    <source>
        <dbReference type="ARBA" id="ARBA00022475"/>
    </source>
</evidence>
<dbReference type="AlphaFoldDB" id="A0A562TX64"/>
<gene>
    <name evidence="12" type="ORF">JN11_03298</name>
</gene>
<keyword evidence="9" id="KW-0472">Membrane</keyword>
<dbReference type="InterPro" id="IPR051045">
    <property type="entry name" value="TonB-dependent_transducer"/>
</dbReference>
<accession>A0A562TX64</accession>
<keyword evidence="3" id="KW-0813">Transport</keyword>
<dbReference type="Gene3D" id="2.20.110.10">
    <property type="entry name" value="Histone H3 K4-specific methyltransferase SET7/9 N-terminal domain"/>
    <property type="match status" value="1"/>
</dbReference>
<evidence type="ECO:0000256" key="9">
    <source>
        <dbReference type="ARBA" id="ARBA00023136"/>
    </source>
</evidence>
<comment type="subcellular location">
    <subcellularLocation>
        <location evidence="1">Cell inner membrane</location>
        <topology evidence="1">Single-pass membrane protein</topology>
        <orientation evidence="1">Periplasmic side</orientation>
    </subcellularLocation>
</comment>
<dbReference type="Pfam" id="PF03544">
    <property type="entry name" value="TonB_C"/>
    <property type="match status" value="1"/>
</dbReference>
<dbReference type="Gene3D" id="3.30.1150.10">
    <property type="match status" value="1"/>
</dbReference>
<protein>
    <submittedName>
        <fullName evidence="12">TonB family protein</fullName>
    </submittedName>
</protein>
<evidence type="ECO:0000256" key="5">
    <source>
        <dbReference type="ARBA" id="ARBA00022519"/>
    </source>
</evidence>
<evidence type="ECO:0000313" key="13">
    <source>
        <dbReference type="Proteomes" id="UP000317010"/>
    </source>
</evidence>
<sequence length="323" mass="35788">MLKPILITITGILLMSTVFAQKNDSSVYYLNKKGAVVNTKDDADYKMVFLPPDSIIDKSLFIIKGYYKSGKLKLLGYSKTNNLNLKFQGKVTVFFPDGHKMRITNYENGEMIGDIIEYYPNGMFYNRETITKLATGEEKTSLQDCSDSNGKVLAKNGNGTWLKLNSELTKVKEEGPVINGIEEGEWHSRKSDSVEIITEYKNGKIVSVASLYKSGEKIYSYVEKAPEFPGGSEGFSKFIGSNVKYPAEAKKNAVQGKVMISFVVEKDGSLSEIKTIKGIGSGCDEEAVIVMKLSPKWEPGIHNGKAVRVLLTLPITFLLGKKK</sequence>
<dbReference type="Proteomes" id="UP000317010">
    <property type="component" value="Unassembled WGS sequence"/>
</dbReference>
<dbReference type="SUPFAM" id="SSF82185">
    <property type="entry name" value="Histone H3 K4-specific methyltransferase SET7/9 N-terminal domain"/>
    <property type="match status" value="1"/>
</dbReference>
<dbReference type="GO" id="GO:0098797">
    <property type="term" value="C:plasma membrane protein complex"/>
    <property type="evidence" value="ECO:0007669"/>
    <property type="project" value="TreeGrafter"/>
</dbReference>
<dbReference type="SUPFAM" id="SSF74653">
    <property type="entry name" value="TolA/TonB C-terminal domain"/>
    <property type="match status" value="1"/>
</dbReference>
<dbReference type="NCBIfam" id="TIGR01352">
    <property type="entry name" value="tonB_Cterm"/>
    <property type="match status" value="1"/>
</dbReference>
<evidence type="ECO:0000256" key="8">
    <source>
        <dbReference type="ARBA" id="ARBA00022989"/>
    </source>
</evidence>
<dbReference type="GO" id="GO:0055085">
    <property type="term" value="P:transmembrane transport"/>
    <property type="evidence" value="ECO:0007669"/>
    <property type="project" value="InterPro"/>
</dbReference>
<keyword evidence="7" id="KW-0653">Protein transport</keyword>
<evidence type="ECO:0000256" key="7">
    <source>
        <dbReference type="ARBA" id="ARBA00022927"/>
    </source>
</evidence>
<dbReference type="RefSeq" id="WP_144914223.1">
    <property type="nucleotide sequence ID" value="NZ_VLLI01000009.1"/>
</dbReference>
<evidence type="ECO:0000259" key="11">
    <source>
        <dbReference type="PROSITE" id="PS52015"/>
    </source>
</evidence>
<dbReference type="InterPro" id="IPR006260">
    <property type="entry name" value="TonB/TolA_C"/>
</dbReference>
<dbReference type="PROSITE" id="PS52015">
    <property type="entry name" value="TONB_CTD"/>
    <property type="match status" value="1"/>
</dbReference>
<dbReference type="PANTHER" id="PTHR33446:SF2">
    <property type="entry name" value="PROTEIN TONB"/>
    <property type="match status" value="1"/>
</dbReference>
<keyword evidence="4" id="KW-1003">Cell membrane</keyword>
<dbReference type="InterPro" id="IPR037682">
    <property type="entry name" value="TonB_C"/>
</dbReference>
<keyword evidence="5" id="KW-0997">Cell inner membrane</keyword>
<dbReference type="EMBL" id="VLLI01000009">
    <property type="protein sequence ID" value="TWI98219.1"/>
    <property type="molecule type" value="Genomic_DNA"/>
</dbReference>
<name>A0A562TX64_9SPHI</name>
<feature type="chain" id="PRO_5022182885" evidence="10">
    <location>
        <begin position="21"/>
        <end position="323"/>
    </location>
</feature>
<keyword evidence="8" id="KW-1133">Transmembrane helix</keyword>
<dbReference type="GO" id="GO:0015031">
    <property type="term" value="P:protein transport"/>
    <property type="evidence" value="ECO:0007669"/>
    <property type="project" value="UniProtKB-KW"/>
</dbReference>
<dbReference type="GO" id="GO:0031992">
    <property type="term" value="F:energy transducer activity"/>
    <property type="evidence" value="ECO:0007669"/>
    <property type="project" value="TreeGrafter"/>
</dbReference>
<reference evidence="12 13" key="1">
    <citation type="submission" date="2019-07" db="EMBL/GenBank/DDBJ databases">
        <title>Genomic Encyclopedia of Archaeal and Bacterial Type Strains, Phase II (KMG-II): from individual species to whole genera.</title>
        <authorList>
            <person name="Goeker M."/>
        </authorList>
    </citation>
    <scope>NUCLEOTIDE SEQUENCE [LARGE SCALE GENOMIC DNA]</scope>
    <source>
        <strain evidence="12 13">ATCC BAA-1854</strain>
    </source>
</reference>
<comment type="caution">
    <text evidence="12">The sequence shown here is derived from an EMBL/GenBank/DDBJ whole genome shotgun (WGS) entry which is preliminary data.</text>
</comment>
<evidence type="ECO:0000313" key="12">
    <source>
        <dbReference type="EMBL" id="TWI98219.1"/>
    </source>
</evidence>